<reference evidence="2 3" key="1">
    <citation type="submission" date="2018-10" db="EMBL/GenBank/DDBJ databases">
        <authorList>
            <person name="Ekblom R."/>
            <person name="Jareborg N."/>
        </authorList>
    </citation>
    <scope>NUCLEOTIDE SEQUENCE [LARGE SCALE GENOMIC DNA]</scope>
    <source>
        <tissue evidence="2">Muscle</tissue>
    </source>
</reference>
<name>A0A9X9Q172_GULGU</name>
<feature type="compositionally biased region" description="Polar residues" evidence="1">
    <location>
        <begin position="101"/>
        <end position="117"/>
    </location>
</feature>
<organism evidence="2 3">
    <name type="scientific">Gulo gulo</name>
    <name type="common">Wolverine</name>
    <name type="synonym">Gluton</name>
    <dbReference type="NCBI Taxonomy" id="48420"/>
    <lineage>
        <taxon>Eukaryota</taxon>
        <taxon>Metazoa</taxon>
        <taxon>Chordata</taxon>
        <taxon>Craniata</taxon>
        <taxon>Vertebrata</taxon>
        <taxon>Euteleostomi</taxon>
        <taxon>Mammalia</taxon>
        <taxon>Eutheria</taxon>
        <taxon>Laurasiatheria</taxon>
        <taxon>Carnivora</taxon>
        <taxon>Caniformia</taxon>
        <taxon>Musteloidea</taxon>
        <taxon>Mustelidae</taxon>
        <taxon>Guloninae</taxon>
        <taxon>Gulo</taxon>
    </lineage>
</organism>
<accession>A0A9X9Q172</accession>
<dbReference type="EMBL" id="CYRY02016034">
    <property type="protein sequence ID" value="VCW87526.1"/>
    <property type="molecule type" value="Genomic_DNA"/>
</dbReference>
<evidence type="ECO:0000313" key="3">
    <source>
        <dbReference type="Proteomes" id="UP000269945"/>
    </source>
</evidence>
<dbReference type="AlphaFoldDB" id="A0A9X9Q172"/>
<gene>
    <name evidence="2" type="ORF">BN2614_LOCUS1</name>
</gene>
<feature type="region of interest" description="Disordered" evidence="1">
    <location>
        <begin position="89"/>
        <end position="117"/>
    </location>
</feature>
<evidence type="ECO:0000313" key="2">
    <source>
        <dbReference type="EMBL" id="VCW87526.1"/>
    </source>
</evidence>
<evidence type="ECO:0000256" key="1">
    <source>
        <dbReference type="SAM" id="MobiDB-lite"/>
    </source>
</evidence>
<dbReference type="Proteomes" id="UP000269945">
    <property type="component" value="Unassembled WGS sequence"/>
</dbReference>
<sequence>RPRSFRSPCPCGVSCPCGASSAGWCEPFFTEGFRTDRRRVGDRSGAGSCSSAGEESAPALFVGRRMEGAIFPPKPVSFLRLSEKATRKQSWPLHHSHSKNLAHQLSRTLPKYFQQQG</sequence>
<proteinExistence type="predicted"/>
<comment type="caution">
    <text evidence="2">The sequence shown here is derived from an EMBL/GenBank/DDBJ whole genome shotgun (WGS) entry which is preliminary data.</text>
</comment>
<keyword evidence="3" id="KW-1185">Reference proteome</keyword>
<protein>
    <submittedName>
        <fullName evidence="2">Uncharacterized protein</fullName>
    </submittedName>
</protein>
<feature type="non-terminal residue" evidence="2">
    <location>
        <position position="1"/>
    </location>
</feature>